<dbReference type="PRINTS" id="PR00783">
    <property type="entry name" value="MINTRINSICP"/>
</dbReference>
<evidence type="ECO:0000256" key="4">
    <source>
        <dbReference type="ARBA" id="ARBA00022989"/>
    </source>
</evidence>
<dbReference type="AlphaFoldDB" id="A0AAW2PV53"/>
<dbReference type="SUPFAM" id="SSF81338">
    <property type="entry name" value="Aquaporin-like"/>
    <property type="match status" value="1"/>
</dbReference>
<keyword evidence="4 9" id="KW-1133">Transmembrane helix</keyword>
<dbReference type="Gene3D" id="1.20.1080.10">
    <property type="entry name" value="Glycerol uptake facilitator protein"/>
    <property type="match status" value="1"/>
</dbReference>
<keyword evidence="5 9" id="KW-0472">Membrane</keyword>
<dbReference type="InterPro" id="IPR034294">
    <property type="entry name" value="Aquaporin_transptr"/>
</dbReference>
<feature type="transmembrane region" description="Helical" evidence="9">
    <location>
        <begin position="134"/>
        <end position="155"/>
    </location>
</feature>
<dbReference type="GO" id="GO:0015267">
    <property type="term" value="F:channel activity"/>
    <property type="evidence" value="ECO:0007669"/>
    <property type="project" value="InterPro"/>
</dbReference>
<organism evidence="10">
    <name type="scientific">Sesamum angustifolium</name>
    <dbReference type="NCBI Taxonomy" id="2727405"/>
    <lineage>
        <taxon>Eukaryota</taxon>
        <taxon>Viridiplantae</taxon>
        <taxon>Streptophyta</taxon>
        <taxon>Embryophyta</taxon>
        <taxon>Tracheophyta</taxon>
        <taxon>Spermatophyta</taxon>
        <taxon>Magnoliopsida</taxon>
        <taxon>eudicotyledons</taxon>
        <taxon>Gunneridae</taxon>
        <taxon>Pentapetalae</taxon>
        <taxon>asterids</taxon>
        <taxon>lamiids</taxon>
        <taxon>Lamiales</taxon>
        <taxon>Pedaliaceae</taxon>
        <taxon>Sesamum</taxon>
    </lineage>
</organism>
<evidence type="ECO:0000256" key="8">
    <source>
        <dbReference type="SAM" id="MobiDB-lite"/>
    </source>
</evidence>
<comment type="similarity">
    <text evidence="6">Belongs to the MIP/aquaporin (TC 1.A.8) family. PIP (TC 1.A.8.11) subfamily.</text>
</comment>
<dbReference type="PANTHER" id="PTHR45687">
    <property type="entry name" value="AQUAPORIN OR AQUAGLYCEROPORIN RELATED"/>
    <property type="match status" value="1"/>
</dbReference>
<dbReference type="EMBL" id="JACGWK010000004">
    <property type="protein sequence ID" value="KAL0359196.1"/>
    <property type="molecule type" value="Genomic_DNA"/>
</dbReference>
<keyword evidence="3 7" id="KW-0812">Transmembrane</keyword>
<comment type="caution">
    <text evidence="10">The sequence shown here is derived from an EMBL/GenBank/DDBJ whole genome shotgun (WGS) entry which is preliminary data.</text>
</comment>
<dbReference type="Pfam" id="PF00230">
    <property type="entry name" value="MIP"/>
    <property type="match status" value="1"/>
</dbReference>
<evidence type="ECO:0000256" key="7">
    <source>
        <dbReference type="RuleBase" id="RU000477"/>
    </source>
</evidence>
<dbReference type="CDD" id="cd00333">
    <property type="entry name" value="MIP"/>
    <property type="match status" value="1"/>
</dbReference>
<feature type="transmembrane region" description="Helical" evidence="9">
    <location>
        <begin position="246"/>
        <end position="267"/>
    </location>
</feature>
<reference evidence="10" key="2">
    <citation type="journal article" date="2024" name="Plant">
        <title>Genomic evolution and insights into agronomic trait innovations of Sesamum species.</title>
        <authorList>
            <person name="Miao H."/>
            <person name="Wang L."/>
            <person name="Qu L."/>
            <person name="Liu H."/>
            <person name="Sun Y."/>
            <person name="Le M."/>
            <person name="Wang Q."/>
            <person name="Wei S."/>
            <person name="Zheng Y."/>
            <person name="Lin W."/>
            <person name="Duan Y."/>
            <person name="Cao H."/>
            <person name="Xiong S."/>
            <person name="Wang X."/>
            <person name="Wei L."/>
            <person name="Li C."/>
            <person name="Ma Q."/>
            <person name="Ju M."/>
            <person name="Zhao R."/>
            <person name="Li G."/>
            <person name="Mu C."/>
            <person name="Tian Q."/>
            <person name="Mei H."/>
            <person name="Zhang T."/>
            <person name="Gao T."/>
            <person name="Zhang H."/>
        </authorList>
    </citation>
    <scope>NUCLEOTIDE SEQUENCE</scope>
    <source>
        <strain evidence="10">G01</strain>
    </source>
</reference>
<dbReference type="InterPro" id="IPR022357">
    <property type="entry name" value="MIP_CS"/>
</dbReference>
<dbReference type="PROSITE" id="PS00221">
    <property type="entry name" value="MIP"/>
    <property type="match status" value="1"/>
</dbReference>
<reference evidence="10" key="1">
    <citation type="submission" date="2020-06" db="EMBL/GenBank/DDBJ databases">
        <authorList>
            <person name="Li T."/>
            <person name="Hu X."/>
            <person name="Zhang T."/>
            <person name="Song X."/>
            <person name="Zhang H."/>
            <person name="Dai N."/>
            <person name="Sheng W."/>
            <person name="Hou X."/>
            <person name="Wei L."/>
        </authorList>
    </citation>
    <scope>NUCLEOTIDE SEQUENCE</scope>
    <source>
        <strain evidence="10">G01</strain>
        <tissue evidence="10">Leaf</tissue>
    </source>
</reference>
<proteinExistence type="inferred from homology"/>
<dbReference type="GO" id="GO:0016020">
    <property type="term" value="C:membrane"/>
    <property type="evidence" value="ECO:0007669"/>
    <property type="project" value="UniProtKB-SubCell"/>
</dbReference>
<dbReference type="InterPro" id="IPR000425">
    <property type="entry name" value="MIP"/>
</dbReference>
<comment type="subcellular location">
    <subcellularLocation>
        <location evidence="1">Membrane</location>
        <topology evidence="1">Multi-pass membrane protein</topology>
    </subcellularLocation>
</comment>
<evidence type="ECO:0000256" key="9">
    <source>
        <dbReference type="SAM" id="Phobius"/>
    </source>
</evidence>
<sequence>MESKEEDVRLGANKFSERQPIGTAAQSQDKDYKEPPPAPLFEPGELTSWSFYRAGIAEFIATFLFLYITILTVMGVSKSDSKCSTVGIQGIAWAFGGMIFALVYCTAGISGGHINPAVTFGLFLARKLSLTRALFYIVMQCLGAICGAGVVKGFGKTLYQTKGGGANVVAHGYTKGDGLGAEIIGTFVLVYTVFSATDAKRSARTPMFPVLGALGHHPITGTGINPARSLGAAIIYNKSHAWDDHWIFWVGPFIGAALAALYHQVVIRAIPFKSK</sequence>
<gene>
    <name evidence="10" type="ORF">Sangu_0769000</name>
</gene>
<keyword evidence="2 7" id="KW-0813">Transport</keyword>
<accession>A0AAW2PV53</accession>
<dbReference type="NCBIfam" id="TIGR00861">
    <property type="entry name" value="MIP"/>
    <property type="match status" value="1"/>
</dbReference>
<protein>
    <submittedName>
        <fullName evidence="10">Aquaporin PIP1-2</fullName>
    </submittedName>
</protein>
<dbReference type="InterPro" id="IPR023271">
    <property type="entry name" value="Aquaporin-like"/>
</dbReference>
<feature type="transmembrane region" description="Helical" evidence="9">
    <location>
        <begin position="91"/>
        <end position="114"/>
    </location>
</feature>
<feature type="transmembrane region" description="Helical" evidence="9">
    <location>
        <begin position="51"/>
        <end position="70"/>
    </location>
</feature>
<dbReference type="FunFam" id="1.20.1080.10:FF:000001">
    <property type="entry name" value="Probable aquaporin PIP1-2"/>
    <property type="match status" value="1"/>
</dbReference>
<feature type="transmembrane region" description="Helical" evidence="9">
    <location>
        <begin position="176"/>
        <end position="194"/>
    </location>
</feature>
<name>A0AAW2PV53_9LAMI</name>
<evidence type="ECO:0000313" key="10">
    <source>
        <dbReference type="EMBL" id="KAL0359196.1"/>
    </source>
</evidence>
<evidence type="ECO:0000256" key="6">
    <source>
        <dbReference type="ARBA" id="ARBA00038497"/>
    </source>
</evidence>
<evidence type="ECO:0000256" key="2">
    <source>
        <dbReference type="ARBA" id="ARBA00022448"/>
    </source>
</evidence>
<evidence type="ECO:0000256" key="1">
    <source>
        <dbReference type="ARBA" id="ARBA00004141"/>
    </source>
</evidence>
<evidence type="ECO:0000256" key="5">
    <source>
        <dbReference type="ARBA" id="ARBA00023136"/>
    </source>
</evidence>
<evidence type="ECO:0000256" key="3">
    <source>
        <dbReference type="ARBA" id="ARBA00022692"/>
    </source>
</evidence>
<feature type="region of interest" description="Disordered" evidence="8">
    <location>
        <begin position="1"/>
        <end position="37"/>
    </location>
</feature>